<keyword evidence="3" id="KW-0732">Signal</keyword>
<evidence type="ECO:0000256" key="3">
    <source>
        <dbReference type="SAM" id="SignalP"/>
    </source>
</evidence>
<feature type="signal peptide" evidence="3">
    <location>
        <begin position="1"/>
        <end position="23"/>
    </location>
</feature>
<feature type="coiled-coil region" evidence="1">
    <location>
        <begin position="235"/>
        <end position="349"/>
    </location>
</feature>
<dbReference type="InterPro" id="IPR054816">
    <property type="entry name" value="Lipoprotein_mollicutes-type_CS"/>
</dbReference>
<feature type="region of interest" description="Disordered" evidence="2">
    <location>
        <begin position="26"/>
        <end position="106"/>
    </location>
</feature>
<keyword evidence="4" id="KW-0449">Lipoprotein</keyword>
<dbReference type="NCBIfam" id="NF045950">
    <property type="entry name" value="MAG6090_repeat"/>
    <property type="match status" value="1"/>
</dbReference>
<reference evidence="4 5" key="1">
    <citation type="submission" date="2018-05" db="EMBL/GenBank/DDBJ databases">
        <authorList>
            <person name="Falquet L."/>
            <person name="Falquet L."/>
        </authorList>
    </citation>
    <scope>NUCLEOTIDE SEQUENCE [LARGE SCALE GENOMIC DNA]</scope>
    <source>
        <strain evidence="4 5">GM12</strain>
    </source>
</reference>
<feature type="chain" id="PRO_5044251680" evidence="3">
    <location>
        <begin position="24"/>
        <end position="563"/>
    </location>
</feature>
<dbReference type="Proteomes" id="UP000290347">
    <property type="component" value="Chromosome"/>
</dbReference>
<dbReference type="PROSITE" id="PS51257">
    <property type="entry name" value="PROKAR_LIPOPROTEIN"/>
    <property type="match status" value="1"/>
</dbReference>
<dbReference type="RefSeq" id="WP_020862486.1">
    <property type="nucleotide sequence ID" value="NZ_CP012387.1"/>
</dbReference>
<organism evidence="4 5">
    <name type="scientific">Mycoplasma mycoides subsp. capri</name>
    <dbReference type="NCBI Taxonomy" id="40477"/>
    <lineage>
        <taxon>Bacteria</taxon>
        <taxon>Bacillati</taxon>
        <taxon>Mycoplasmatota</taxon>
        <taxon>Mollicutes</taxon>
        <taxon>Mycoplasmataceae</taxon>
        <taxon>Mycoplasma</taxon>
    </lineage>
</organism>
<feature type="coiled-coil region" evidence="1">
    <location>
        <begin position="374"/>
        <end position="510"/>
    </location>
</feature>
<gene>
    <name evidence="4" type="ORF">MMC68T_00092</name>
</gene>
<protein>
    <submittedName>
        <fullName evidence="4">Lipoprotein</fullName>
    </submittedName>
</protein>
<evidence type="ECO:0000256" key="2">
    <source>
        <dbReference type="SAM" id="MobiDB-lite"/>
    </source>
</evidence>
<accession>A0AB38GDM6</accession>
<evidence type="ECO:0000313" key="5">
    <source>
        <dbReference type="Proteomes" id="UP000290347"/>
    </source>
</evidence>
<evidence type="ECO:0000256" key="1">
    <source>
        <dbReference type="SAM" id="Coils"/>
    </source>
</evidence>
<name>A0AB38GDM6_MYCMC</name>
<dbReference type="NCBIfam" id="NF038029">
    <property type="entry name" value="LP_plasma"/>
    <property type="match status" value="1"/>
</dbReference>
<evidence type="ECO:0000313" key="4">
    <source>
        <dbReference type="EMBL" id="SRX71081.1"/>
    </source>
</evidence>
<dbReference type="EMBL" id="LS483515">
    <property type="protein sequence ID" value="SRX71081.1"/>
    <property type="molecule type" value="Genomic_DNA"/>
</dbReference>
<dbReference type="AlphaFoldDB" id="A0AB38GDM6"/>
<feature type="compositionally biased region" description="Basic and acidic residues" evidence="2">
    <location>
        <begin position="52"/>
        <end position="69"/>
    </location>
</feature>
<sequence>MKKLLTILGSVGLIATTSAAVIACGDKTPSAKQPTNSNEKPSNNGDSSNPSESDKDKKPGNTKPSESDSNRSTTPVDPKKPNESGSKPTTKTDKSNNDQTTPIKPKLATISWNSIFRDSATGADINLNPTKEQIEAENKKQEEIIKKELDKNKEYNISFHKQNIDVLKNEIIDLRSNRFVIAKESNKKEKELEDLKEANIRKTTKDFETNKNILDKKKQENDHKLNYLIKEVFQKQNLKAKSEQAKKELEDLKDWLKEANELVNEYTTKEKEYTDQVTKAKELDTNITKTESEIQTNKKLAESIEKITEDIKKVEDQYNKEITEKQNWIKELDDDDKELKKRKEELTNSYDEFDSFIYNGRLENAFRHEIISSLDEFIKNNNETRDEIRKIEADLNKLKESTIEKLTKDKNQAEKAKNDLSSLESSLNKMKTEKEEIDKHLHLINDQVSKDKKHLTEYKKNVGLLEEEIEQATKSESYWTKTLKEYEADLNKLLSEKSEIENLLNMLTKTLEDSILKTELTFEKETEELDKQAFEKEDKIDKQILELENIIKKIEEFISQFQK</sequence>
<feature type="compositionally biased region" description="Polar residues" evidence="2">
    <location>
        <begin position="30"/>
        <end position="51"/>
    </location>
</feature>
<keyword evidence="1" id="KW-0175">Coiled coil</keyword>
<feature type="coiled-coil region" evidence="1">
    <location>
        <begin position="131"/>
        <end position="201"/>
    </location>
</feature>
<proteinExistence type="predicted"/>